<keyword evidence="3" id="KW-1185">Reference proteome</keyword>
<feature type="region of interest" description="Disordered" evidence="1">
    <location>
        <begin position="1"/>
        <end position="43"/>
    </location>
</feature>
<name>A0A1M2W0M5_TRAPU</name>
<accession>A0A1M2W0M5</accession>
<feature type="region of interest" description="Disordered" evidence="1">
    <location>
        <begin position="315"/>
        <end position="336"/>
    </location>
</feature>
<dbReference type="EMBL" id="MNAD01000410">
    <property type="protein sequence ID" value="OJT13415.1"/>
    <property type="molecule type" value="Genomic_DNA"/>
</dbReference>
<dbReference type="AlphaFoldDB" id="A0A1M2W0M5"/>
<feature type="region of interest" description="Disordered" evidence="1">
    <location>
        <begin position="381"/>
        <end position="416"/>
    </location>
</feature>
<feature type="compositionally biased region" description="Polar residues" evidence="1">
    <location>
        <begin position="16"/>
        <end position="25"/>
    </location>
</feature>
<proteinExistence type="predicted"/>
<evidence type="ECO:0000313" key="3">
    <source>
        <dbReference type="Proteomes" id="UP000184267"/>
    </source>
</evidence>
<evidence type="ECO:0000256" key="1">
    <source>
        <dbReference type="SAM" id="MobiDB-lite"/>
    </source>
</evidence>
<dbReference type="OMA" id="HTHEIMA"/>
<comment type="caution">
    <text evidence="2">The sequence shown here is derived from an EMBL/GenBank/DDBJ whole genome shotgun (WGS) entry which is preliminary data.</text>
</comment>
<gene>
    <name evidence="2" type="ORF">TRAPUB_10050</name>
</gene>
<dbReference type="Proteomes" id="UP000184267">
    <property type="component" value="Unassembled WGS sequence"/>
</dbReference>
<dbReference type="OrthoDB" id="2752339at2759"/>
<protein>
    <submittedName>
        <fullName evidence="2">Uncharacterized protein</fullName>
    </submittedName>
</protein>
<reference evidence="2 3" key="1">
    <citation type="submission" date="2016-10" db="EMBL/GenBank/DDBJ databases">
        <title>Genome sequence of the basidiomycete white-rot fungus Trametes pubescens.</title>
        <authorList>
            <person name="Makela M.R."/>
            <person name="Granchi Z."/>
            <person name="Peng M."/>
            <person name="De Vries R.P."/>
            <person name="Grigoriev I."/>
            <person name="Riley R."/>
            <person name="Hilden K."/>
        </authorList>
    </citation>
    <scope>NUCLEOTIDE SEQUENCE [LARGE SCALE GENOMIC DNA]</scope>
    <source>
        <strain evidence="2 3">FBCC735</strain>
    </source>
</reference>
<organism evidence="2 3">
    <name type="scientific">Trametes pubescens</name>
    <name type="common">White-rot fungus</name>
    <dbReference type="NCBI Taxonomy" id="154538"/>
    <lineage>
        <taxon>Eukaryota</taxon>
        <taxon>Fungi</taxon>
        <taxon>Dikarya</taxon>
        <taxon>Basidiomycota</taxon>
        <taxon>Agaricomycotina</taxon>
        <taxon>Agaricomycetes</taxon>
        <taxon>Polyporales</taxon>
        <taxon>Polyporaceae</taxon>
        <taxon>Trametes</taxon>
    </lineage>
</organism>
<evidence type="ECO:0000313" key="2">
    <source>
        <dbReference type="EMBL" id="OJT13415.1"/>
    </source>
</evidence>
<sequence>MSFSYDNPQAAPGSGSAFSTPTRILSDSEAGPPTHTFGTVASGPSPPTVVAPVLRSITGVRELVRTPADTTALKNWCDRVAIKWRLTSDQLSDLKQLVEQGASLDIGHLRICLWNQTTLYHLLNKVEAQAIEYEGFKTTMDEVQKQVAAAWAPSKAEHTTIRVITRDMLISPTHTAYTLLSLDVMDYLRTNQVKLGLESAFTTPAREECLAAVVKKKASNARTTLRASLILSIAGKCTKPLEDTTYDILTKLRKGGVGSASDAKADYQIVIALLRRWTFEDHWQGTPAMQEYMKSLRCEEDGDCEPGVAGDQALVAEEESEDEASGPPSKKRRYNSAESLVMRATVGKVAKGEDFFSRMDGRWQASLGLWGLNWKESEMWKRGQDALRADERQRETTREGERRREKARESERRRRK</sequence>
<dbReference type="STRING" id="154538.A0A1M2W0M5"/>